<proteinExistence type="predicted"/>
<accession>A0A1M4V6J9</accession>
<reference evidence="1 2" key="1">
    <citation type="submission" date="2016-11" db="EMBL/GenBank/DDBJ databases">
        <authorList>
            <person name="Jaros S."/>
            <person name="Januszkiewicz K."/>
            <person name="Wedrychowicz H."/>
        </authorList>
    </citation>
    <scope>NUCLEOTIDE SEQUENCE [LARGE SCALE GENOMIC DNA]</scope>
    <source>
        <strain evidence="1 2">DSM 10502</strain>
    </source>
</reference>
<protein>
    <recommendedName>
        <fullName evidence="3">DUF2313 domain-containing protein</fullName>
    </recommendedName>
</protein>
<name>A0A1M4V6J9_9FIRM</name>
<sequence>MALEIESREPRIERYIPDVLANAKEFMTLGAIVDPELKLTWQALIKQMLNTFVYDLDKDGASRWEDMLRLYPGAGDSLNVRKQRILARINATLPYTFRSFQNMLNALYGDEKVVELLNADEYELWLDLAAEVTFKNAEIRRLARVIIPANLDIKISNTKSVNVKQYTGCVLSVTHNTTIEAEKEPHLTGDYPIAEYPAGIIYTCKHITIGGQ</sequence>
<keyword evidence="2" id="KW-1185">Reference proteome</keyword>
<dbReference type="RefSeq" id="WP_072934976.1">
    <property type="nucleotide sequence ID" value="NZ_FQUG01000003.1"/>
</dbReference>
<organism evidence="1 2">
    <name type="scientific">Schwartzia succinivorans DSM 10502</name>
    <dbReference type="NCBI Taxonomy" id="1123243"/>
    <lineage>
        <taxon>Bacteria</taxon>
        <taxon>Bacillati</taxon>
        <taxon>Bacillota</taxon>
        <taxon>Negativicutes</taxon>
        <taxon>Selenomonadales</taxon>
        <taxon>Selenomonadaceae</taxon>
        <taxon>Schwartzia</taxon>
    </lineage>
</organism>
<dbReference type="AlphaFoldDB" id="A0A1M4V6J9"/>
<evidence type="ECO:0008006" key="3">
    <source>
        <dbReference type="Google" id="ProtNLM"/>
    </source>
</evidence>
<dbReference type="STRING" id="1123243.SAMN02745190_00896"/>
<dbReference type="OrthoDB" id="1851194at2"/>
<dbReference type="EMBL" id="FQUG01000003">
    <property type="protein sequence ID" value="SHE64488.1"/>
    <property type="molecule type" value="Genomic_DNA"/>
</dbReference>
<dbReference type="Pfam" id="PF10076">
    <property type="entry name" value="Phage_Mu_Gp48"/>
    <property type="match status" value="1"/>
</dbReference>
<evidence type="ECO:0000313" key="1">
    <source>
        <dbReference type="EMBL" id="SHE64488.1"/>
    </source>
</evidence>
<evidence type="ECO:0000313" key="2">
    <source>
        <dbReference type="Proteomes" id="UP000184404"/>
    </source>
</evidence>
<dbReference type="Proteomes" id="UP000184404">
    <property type="component" value="Unassembled WGS sequence"/>
</dbReference>
<gene>
    <name evidence="1" type="ORF">SAMN02745190_00896</name>
</gene>
<dbReference type="InterPro" id="IPR018755">
    <property type="entry name" value="Phage_Mu_Gp48"/>
</dbReference>